<gene>
    <name evidence="1" type="ORF">SAMN05518684_12312</name>
</gene>
<proteinExistence type="predicted"/>
<dbReference type="EMBL" id="FOGT01000023">
    <property type="protein sequence ID" value="SES40133.1"/>
    <property type="molecule type" value="Genomic_DNA"/>
</dbReference>
<dbReference type="Proteomes" id="UP000198571">
    <property type="component" value="Unassembled WGS sequence"/>
</dbReference>
<reference evidence="2" key="1">
    <citation type="submission" date="2016-10" db="EMBL/GenBank/DDBJ databases">
        <authorList>
            <person name="Varghese N."/>
            <person name="Submissions S."/>
        </authorList>
    </citation>
    <scope>NUCLEOTIDE SEQUENCE [LARGE SCALE GENOMIC DNA]</scope>
    <source>
        <strain evidence="2">S9</strain>
    </source>
</reference>
<protein>
    <submittedName>
        <fullName evidence="1">Uncharacterized protein</fullName>
    </submittedName>
</protein>
<dbReference type="RefSeq" id="WP_093055697.1">
    <property type="nucleotide sequence ID" value="NZ_FOGT01000023.1"/>
</dbReference>
<accession>A0A1H9X3C2</accession>
<name>A0A1H9X3C2_9BACI</name>
<organism evidence="1 2">
    <name type="scientific">Salipaludibacillus aurantiacus</name>
    <dbReference type="NCBI Taxonomy" id="1601833"/>
    <lineage>
        <taxon>Bacteria</taxon>
        <taxon>Bacillati</taxon>
        <taxon>Bacillota</taxon>
        <taxon>Bacilli</taxon>
        <taxon>Bacillales</taxon>
        <taxon>Bacillaceae</taxon>
    </lineage>
</organism>
<keyword evidence="2" id="KW-1185">Reference proteome</keyword>
<dbReference type="STRING" id="1601833.SAMN05518684_12312"/>
<dbReference type="AlphaFoldDB" id="A0A1H9X3C2"/>
<evidence type="ECO:0000313" key="2">
    <source>
        <dbReference type="Proteomes" id="UP000198571"/>
    </source>
</evidence>
<dbReference type="OrthoDB" id="2967280at2"/>
<sequence length="120" mass="13951">MMFEFSQDLVPVLLTISLYMTFAGAHLIQFMSHESAAANRSLTQKQLHSWHSRLAPSNMLLDLRVDRLSWLTRMMGRKEGPEDDGDYLSFSIDKLQTHRGGYTWKKTLYSPDLKNIVRLF</sequence>
<evidence type="ECO:0000313" key="1">
    <source>
        <dbReference type="EMBL" id="SES40133.1"/>
    </source>
</evidence>